<dbReference type="Pfam" id="PF06580">
    <property type="entry name" value="His_kinase"/>
    <property type="match status" value="1"/>
</dbReference>
<reference evidence="3 4" key="1">
    <citation type="submission" date="2020-08" db="EMBL/GenBank/DDBJ databases">
        <title>Genomic Encyclopedia of Type Strains, Phase IV (KMG-IV): sequencing the most valuable type-strain genomes for metagenomic binning, comparative biology and taxonomic classification.</title>
        <authorList>
            <person name="Goeker M."/>
        </authorList>
    </citation>
    <scope>NUCLEOTIDE SEQUENCE [LARGE SCALE GENOMIC DNA]</scope>
    <source>
        <strain evidence="3 4">DSM 105137</strain>
    </source>
</reference>
<feature type="transmembrane region" description="Helical" evidence="1">
    <location>
        <begin position="90"/>
        <end position="113"/>
    </location>
</feature>
<feature type="transmembrane region" description="Helical" evidence="1">
    <location>
        <begin position="54"/>
        <end position="78"/>
    </location>
</feature>
<keyword evidence="3" id="KW-0418">Kinase</keyword>
<protein>
    <submittedName>
        <fullName evidence="3">Sensor histidine kinase YesM</fullName>
    </submittedName>
</protein>
<dbReference type="InterPro" id="IPR050640">
    <property type="entry name" value="Bact_2-comp_sensor_kinase"/>
</dbReference>
<keyword evidence="3" id="KW-0808">Transferase</keyword>
<feature type="transmembrane region" description="Helical" evidence="1">
    <location>
        <begin position="29"/>
        <end position="48"/>
    </location>
</feature>
<name>A0A840E922_9BACT</name>
<dbReference type="InterPro" id="IPR036890">
    <property type="entry name" value="HATPase_C_sf"/>
</dbReference>
<keyword evidence="1" id="KW-0812">Transmembrane</keyword>
<dbReference type="PANTHER" id="PTHR34220">
    <property type="entry name" value="SENSOR HISTIDINE KINASE YPDA"/>
    <property type="match status" value="1"/>
</dbReference>
<evidence type="ECO:0000313" key="3">
    <source>
        <dbReference type="EMBL" id="MBB4079827.1"/>
    </source>
</evidence>
<keyword evidence="1" id="KW-1133">Transmembrane helix</keyword>
<dbReference type="EMBL" id="JACIFF010000006">
    <property type="protein sequence ID" value="MBB4079827.1"/>
    <property type="molecule type" value="Genomic_DNA"/>
</dbReference>
<keyword evidence="4" id="KW-1185">Reference proteome</keyword>
<dbReference type="GO" id="GO:0000155">
    <property type="term" value="F:phosphorelay sensor kinase activity"/>
    <property type="evidence" value="ECO:0007669"/>
    <property type="project" value="InterPro"/>
</dbReference>
<dbReference type="SUPFAM" id="SSF55874">
    <property type="entry name" value="ATPase domain of HSP90 chaperone/DNA topoisomerase II/histidine kinase"/>
    <property type="match status" value="1"/>
</dbReference>
<evidence type="ECO:0000313" key="4">
    <source>
        <dbReference type="Proteomes" id="UP000576209"/>
    </source>
</evidence>
<organism evidence="3 4">
    <name type="scientific">Neolewinella aquimaris</name>
    <dbReference type="NCBI Taxonomy" id="1835722"/>
    <lineage>
        <taxon>Bacteria</taxon>
        <taxon>Pseudomonadati</taxon>
        <taxon>Bacteroidota</taxon>
        <taxon>Saprospiria</taxon>
        <taxon>Saprospirales</taxon>
        <taxon>Lewinellaceae</taxon>
        <taxon>Neolewinella</taxon>
    </lineage>
</organism>
<dbReference type="Gene3D" id="3.30.565.10">
    <property type="entry name" value="Histidine kinase-like ATPase, C-terminal domain"/>
    <property type="match status" value="1"/>
</dbReference>
<feature type="domain" description="Signal transduction histidine kinase internal region" evidence="2">
    <location>
        <begin position="169"/>
        <end position="245"/>
    </location>
</feature>
<evidence type="ECO:0000256" key="1">
    <source>
        <dbReference type="SAM" id="Phobius"/>
    </source>
</evidence>
<dbReference type="Proteomes" id="UP000576209">
    <property type="component" value="Unassembled WGS sequence"/>
</dbReference>
<proteinExistence type="predicted"/>
<keyword evidence="1" id="KW-0472">Membrane</keyword>
<dbReference type="GO" id="GO:0016020">
    <property type="term" value="C:membrane"/>
    <property type="evidence" value="ECO:0007669"/>
    <property type="project" value="InterPro"/>
</dbReference>
<sequence length="361" mass="41458">MSLATRESIVSPLSNFTERLGSTLVRRPFYHGLGWLAFFGILVILQLQAGEYSIGLVLVNELITIVVFMVVVYTNLLFLFPNYLKPGRFWIYLAALIGLSVIFTPMELVIKYFLFSYREQVQVDLLNNMEAYFLGNFLIGGVSSMGKIMTDWIAENRKKQEVENETMQSELRFLKSQINPHFLFNTLNSLYALTLKKSDKAPDIVIKLSEMMRYMLYECNEPQVPLRKEINYLRNYLDLERLRQREGIDITLEVKGQVVDQQIAPLLLIPFLENSFKHGINAAIRGGFVHAVLQVEQKSIHFELENTKGNVLPRSPDAARPSGGIGLVNVRRRLELLYPNRHQLEITETPSTYAVHLNLIL</sequence>
<comment type="caution">
    <text evidence="3">The sequence shown here is derived from an EMBL/GenBank/DDBJ whole genome shotgun (WGS) entry which is preliminary data.</text>
</comment>
<dbReference type="PANTHER" id="PTHR34220:SF7">
    <property type="entry name" value="SENSOR HISTIDINE KINASE YPDA"/>
    <property type="match status" value="1"/>
</dbReference>
<evidence type="ECO:0000259" key="2">
    <source>
        <dbReference type="Pfam" id="PF06580"/>
    </source>
</evidence>
<dbReference type="RefSeq" id="WP_183496068.1">
    <property type="nucleotide sequence ID" value="NZ_JACIFF010000006.1"/>
</dbReference>
<dbReference type="AlphaFoldDB" id="A0A840E922"/>
<accession>A0A840E922</accession>
<gene>
    <name evidence="3" type="ORF">GGR28_002454</name>
</gene>
<dbReference type="InterPro" id="IPR010559">
    <property type="entry name" value="Sig_transdc_His_kin_internal"/>
</dbReference>